<dbReference type="Proteomes" id="UP001187192">
    <property type="component" value="Unassembled WGS sequence"/>
</dbReference>
<protein>
    <submittedName>
        <fullName evidence="2">Uncharacterized protein</fullName>
    </submittedName>
</protein>
<feature type="region of interest" description="Disordered" evidence="1">
    <location>
        <begin position="1"/>
        <end position="132"/>
    </location>
</feature>
<accession>A0AA88AY46</accession>
<organism evidence="2 3">
    <name type="scientific">Ficus carica</name>
    <name type="common">Common fig</name>
    <dbReference type="NCBI Taxonomy" id="3494"/>
    <lineage>
        <taxon>Eukaryota</taxon>
        <taxon>Viridiplantae</taxon>
        <taxon>Streptophyta</taxon>
        <taxon>Embryophyta</taxon>
        <taxon>Tracheophyta</taxon>
        <taxon>Spermatophyta</taxon>
        <taxon>Magnoliopsida</taxon>
        <taxon>eudicotyledons</taxon>
        <taxon>Gunneridae</taxon>
        <taxon>Pentapetalae</taxon>
        <taxon>rosids</taxon>
        <taxon>fabids</taxon>
        <taxon>Rosales</taxon>
        <taxon>Moraceae</taxon>
        <taxon>Ficeae</taxon>
        <taxon>Ficus</taxon>
    </lineage>
</organism>
<evidence type="ECO:0000256" key="1">
    <source>
        <dbReference type="SAM" id="MobiDB-lite"/>
    </source>
</evidence>
<keyword evidence="3" id="KW-1185">Reference proteome</keyword>
<feature type="compositionally biased region" description="Low complexity" evidence="1">
    <location>
        <begin position="110"/>
        <end position="119"/>
    </location>
</feature>
<evidence type="ECO:0000313" key="3">
    <source>
        <dbReference type="Proteomes" id="UP001187192"/>
    </source>
</evidence>
<reference evidence="2" key="1">
    <citation type="submission" date="2023-07" db="EMBL/GenBank/DDBJ databases">
        <title>draft genome sequence of fig (Ficus carica).</title>
        <authorList>
            <person name="Takahashi T."/>
            <person name="Nishimura K."/>
        </authorList>
    </citation>
    <scope>NUCLEOTIDE SEQUENCE</scope>
</reference>
<comment type="caution">
    <text evidence="2">The sequence shown here is derived from an EMBL/GenBank/DDBJ whole genome shotgun (WGS) entry which is preliminary data.</text>
</comment>
<feature type="compositionally biased region" description="Gly residues" evidence="1">
    <location>
        <begin position="66"/>
        <end position="81"/>
    </location>
</feature>
<dbReference type="AlphaFoldDB" id="A0AA88AY46"/>
<proteinExistence type="predicted"/>
<dbReference type="EMBL" id="BTGU01000057">
    <property type="protein sequence ID" value="GMN55441.1"/>
    <property type="molecule type" value="Genomic_DNA"/>
</dbReference>
<gene>
    <name evidence="2" type="ORF">TIFTF001_024559</name>
</gene>
<sequence length="132" mass="14017">MGSPSMVGVGGEAEGLERGEERERIREREGVGVPSRRGAGVGVWGKSGEEKRGERKRREKKRDGGRPGWGGCAGMGAGGPGECRVQAGEGRGLGGRWPGVSRRHRGGRRSGSLAAGRSLATEKTRGEKDYMW</sequence>
<feature type="compositionally biased region" description="Basic and acidic residues" evidence="1">
    <location>
        <begin position="15"/>
        <end position="30"/>
    </location>
</feature>
<evidence type="ECO:0000313" key="2">
    <source>
        <dbReference type="EMBL" id="GMN55441.1"/>
    </source>
</evidence>
<feature type="compositionally biased region" description="Basic and acidic residues" evidence="1">
    <location>
        <begin position="120"/>
        <end position="132"/>
    </location>
</feature>
<name>A0AA88AY46_FICCA</name>